<protein>
    <submittedName>
        <fullName evidence="1">Uncharacterized protein</fullName>
    </submittedName>
</protein>
<proteinExistence type="predicted"/>
<gene>
    <name evidence="1" type="ORF">S03H2_26429</name>
</gene>
<dbReference type="AlphaFoldDB" id="X1H0S5"/>
<reference evidence="1" key="1">
    <citation type="journal article" date="2014" name="Front. Microbiol.">
        <title>High frequency of phylogenetically diverse reductive dehalogenase-homologous genes in deep subseafloor sedimentary metagenomes.</title>
        <authorList>
            <person name="Kawai M."/>
            <person name="Futagami T."/>
            <person name="Toyoda A."/>
            <person name="Takaki Y."/>
            <person name="Nishi S."/>
            <person name="Hori S."/>
            <person name="Arai W."/>
            <person name="Tsubouchi T."/>
            <person name="Morono Y."/>
            <person name="Uchiyama I."/>
            <person name="Ito T."/>
            <person name="Fujiyama A."/>
            <person name="Inagaki F."/>
            <person name="Takami H."/>
        </authorList>
    </citation>
    <scope>NUCLEOTIDE SEQUENCE</scope>
    <source>
        <strain evidence="1">Expedition CK06-06</strain>
    </source>
</reference>
<feature type="non-terminal residue" evidence="1">
    <location>
        <position position="1"/>
    </location>
</feature>
<organism evidence="1">
    <name type="scientific">marine sediment metagenome</name>
    <dbReference type="NCBI Taxonomy" id="412755"/>
    <lineage>
        <taxon>unclassified sequences</taxon>
        <taxon>metagenomes</taxon>
        <taxon>ecological metagenomes</taxon>
    </lineage>
</organism>
<comment type="caution">
    <text evidence="1">The sequence shown here is derived from an EMBL/GenBank/DDBJ whole genome shotgun (WGS) entry which is preliminary data.</text>
</comment>
<evidence type="ECO:0000313" key="1">
    <source>
        <dbReference type="EMBL" id="GAH50710.1"/>
    </source>
</evidence>
<accession>X1H0S5</accession>
<name>X1H0S5_9ZZZZ</name>
<dbReference type="EMBL" id="BARU01015326">
    <property type="protein sequence ID" value="GAH50710.1"/>
    <property type="molecule type" value="Genomic_DNA"/>
</dbReference>
<sequence length="74" mass="8054">TADHLVSGGGGIDPLGEGLQGDVHQHAYPIRRILIHCPFGVNVNCLEDILSLERILSIYLNYRVILVHVIPVSG</sequence>